<feature type="region of interest" description="Disordered" evidence="1">
    <location>
        <begin position="108"/>
        <end position="146"/>
    </location>
</feature>
<dbReference type="Proteomes" id="UP000319160">
    <property type="component" value="Unassembled WGS sequence"/>
</dbReference>
<organism evidence="2 3">
    <name type="scientific">Xylaria flabelliformis</name>
    <dbReference type="NCBI Taxonomy" id="2512241"/>
    <lineage>
        <taxon>Eukaryota</taxon>
        <taxon>Fungi</taxon>
        <taxon>Dikarya</taxon>
        <taxon>Ascomycota</taxon>
        <taxon>Pezizomycotina</taxon>
        <taxon>Sordariomycetes</taxon>
        <taxon>Xylariomycetidae</taxon>
        <taxon>Xylariales</taxon>
        <taxon>Xylariaceae</taxon>
        <taxon>Xylaria</taxon>
    </lineage>
</organism>
<accession>A0A553HJJ6</accession>
<dbReference type="EMBL" id="VFLP01000100">
    <property type="protein sequence ID" value="TRX88093.1"/>
    <property type="molecule type" value="Genomic_DNA"/>
</dbReference>
<feature type="region of interest" description="Disordered" evidence="1">
    <location>
        <begin position="250"/>
        <end position="274"/>
    </location>
</feature>
<gene>
    <name evidence="2" type="ORF">FHL15_010991</name>
</gene>
<name>A0A553HJJ6_9PEZI</name>
<protein>
    <submittedName>
        <fullName evidence="2">Uncharacterized protein</fullName>
    </submittedName>
</protein>
<keyword evidence="3" id="KW-1185">Reference proteome</keyword>
<evidence type="ECO:0000313" key="3">
    <source>
        <dbReference type="Proteomes" id="UP000319160"/>
    </source>
</evidence>
<reference evidence="3" key="1">
    <citation type="submission" date="2019-06" db="EMBL/GenBank/DDBJ databases">
        <title>Draft genome sequence of the griseofulvin-producing fungus Xylaria cubensis strain G536.</title>
        <authorList>
            <person name="Mead M.E."/>
            <person name="Raja H.A."/>
            <person name="Steenwyk J.L."/>
            <person name="Knowles S.L."/>
            <person name="Oberlies N.H."/>
            <person name="Rokas A."/>
        </authorList>
    </citation>
    <scope>NUCLEOTIDE SEQUENCE [LARGE SCALE GENOMIC DNA]</scope>
    <source>
        <strain evidence="3">G536</strain>
    </source>
</reference>
<evidence type="ECO:0000313" key="2">
    <source>
        <dbReference type="EMBL" id="TRX88093.1"/>
    </source>
</evidence>
<dbReference type="AlphaFoldDB" id="A0A553HJJ6"/>
<proteinExistence type="predicted"/>
<evidence type="ECO:0000256" key="1">
    <source>
        <dbReference type="SAM" id="MobiDB-lite"/>
    </source>
</evidence>
<comment type="caution">
    <text evidence="2">The sequence shown here is derived from an EMBL/GenBank/DDBJ whole genome shotgun (WGS) entry which is preliminary data.</text>
</comment>
<dbReference type="OrthoDB" id="4749245at2759"/>
<sequence length="473" mass="51805">MCFEVDITYACGHWDTEVTPCKHRGNKTRCQIRKLWPRIYTQYCRPACPGVSVRSPAPQYGWKLMTSTLLPISEYPYTAVKQSRRALRARHKSIYRMRSYRITTSVVSSRDARHDAQTSHAQVSGAPVADASDSALGIEPSVPSRGQTNQCLLTRWQPFRPTFCRGTPSKVAGGNKEAESPAYQHGLMVPEAQMYEEGQQPLPNLVNQHSQYHVKAVKEVDGAKDSGNQAASVPYNPYMMDGYASDTSETIANDSNLEDDDGGAEHDINGANGAMDTTTHDNNYSGGRVAADNSLPIDKEGRFRLGSQWQVPSSHIAQSDASSEYSEASIWSEPTRDIIAPPPTPELDTAVPDQVMADRPQAVDLANLCRPHGRITGSSGYESRTQHRLTAAPLTAALNCHNYSTSDSENSDDDIVIIPDPKGGLNGKGTQKYHGRHQAVSATPAAAKRYDADFEIDDDGCFVLKECLDQDGL</sequence>